<name>A0ABN7ZHM3_9BURK</name>
<evidence type="ECO:0000256" key="1">
    <source>
        <dbReference type="SAM" id="MobiDB-lite"/>
    </source>
</evidence>
<keyword evidence="2" id="KW-0472">Membrane</keyword>
<gene>
    <name evidence="3" type="ORF">LMG21510_04877</name>
</gene>
<proteinExistence type="predicted"/>
<evidence type="ECO:0000313" key="4">
    <source>
        <dbReference type="Proteomes" id="UP000721236"/>
    </source>
</evidence>
<dbReference type="Proteomes" id="UP000721236">
    <property type="component" value="Unassembled WGS sequence"/>
</dbReference>
<protein>
    <submittedName>
        <fullName evidence="3">Uncharacterized protein</fullName>
    </submittedName>
</protein>
<keyword evidence="4" id="KW-1185">Reference proteome</keyword>
<sequence length="111" mass="11854">MVKPFRPRRTEPRQHWWQPGLYASVPAVMLWIAARLPAGLLDGAIGVYPLPLLLNHVGDTVFVAGWLASGLWLWLGRGHAGPLPGGDHTATTGTAPDSGARNGPEPRPGAH</sequence>
<evidence type="ECO:0000313" key="3">
    <source>
        <dbReference type="EMBL" id="CAG9183552.1"/>
    </source>
</evidence>
<keyword evidence="2" id="KW-0812">Transmembrane</keyword>
<reference evidence="3 4" key="1">
    <citation type="submission" date="2021-08" db="EMBL/GenBank/DDBJ databases">
        <authorList>
            <person name="Peeters C."/>
        </authorList>
    </citation>
    <scope>NUCLEOTIDE SEQUENCE [LARGE SCALE GENOMIC DNA]</scope>
    <source>
        <strain evidence="3 4">LMG 21510</strain>
    </source>
</reference>
<dbReference type="EMBL" id="CAJZAH010000009">
    <property type="protein sequence ID" value="CAG9183552.1"/>
    <property type="molecule type" value="Genomic_DNA"/>
</dbReference>
<comment type="caution">
    <text evidence="3">The sequence shown here is derived from an EMBL/GenBank/DDBJ whole genome shotgun (WGS) entry which is preliminary data.</text>
</comment>
<feature type="transmembrane region" description="Helical" evidence="2">
    <location>
        <begin position="53"/>
        <end position="75"/>
    </location>
</feature>
<evidence type="ECO:0000256" key="2">
    <source>
        <dbReference type="SAM" id="Phobius"/>
    </source>
</evidence>
<organism evidence="3 4">
    <name type="scientific">Cupriavidus respiraculi</name>
    <dbReference type="NCBI Taxonomy" id="195930"/>
    <lineage>
        <taxon>Bacteria</taxon>
        <taxon>Pseudomonadati</taxon>
        <taxon>Pseudomonadota</taxon>
        <taxon>Betaproteobacteria</taxon>
        <taxon>Burkholderiales</taxon>
        <taxon>Burkholderiaceae</taxon>
        <taxon>Cupriavidus</taxon>
    </lineage>
</organism>
<feature type="region of interest" description="Disordered" evidence="1">
    <location>
        <begin position="83"/>
        <end position="111"/>
    </location>
</feature>
<dbReference type="RefSeq" id="WP_222203218.1">
    <property type="nucleotide sequence ID" value="NZ_CAJZAH010000009.1"/>
</dbReference>
<accession>A0ABN7ZHM3</accession>
<keyword evidence="2" id="KW-1133">Transmembrane helix</keyword>
<feature type="transmembrane region" description="Helical" evidence="2">
    <location>
        <begin position="21"/>
        <end position="41"/>
    </location>
</feature>